<keyword evidence="2" id="KW-1185">Reference proteome</keyword>
<dbReference type="AlphaFoldDB" id="A0AAE3WFK6"/>
<evidence type="ECO:0000313" key="1">
    <source>
        <dbReference type="EMBL" id="MDQ2091485.1"/>
    </source>
</evidence>
<organism evidence="1 2">
    <name type="scientific">Marimonas arenosa</name>
    <dbReference type="NCBI Taxonomy" id="1795305"/>
    <lineage>
        <taxon>Bacteria</taxon>
        <taxon>Pseudomonadati</taxon>
        <taxon>Pseudomonadota</taxon>
        <taxon>Alphaproteobacteria</taxon>
        <taxon>Rhodobacterales</taxon>
        <taxon>Paracoccaceae</taxon>
        <taxon>Marimonas</taxon>
    </lineage>
</organism>
<proteinExistence type="predicted"/>
<protein>
    <submittedName>
        <fullName evidence="1">Uncharacterized protein</fullName>
    </submittedName>
</protein>
<reference evidence="1" key="2">
    <citation type="submission" date="2023-02" db="EMBL/GenBank/DDBJ databases">
        <title>'Rhodoalgimonas zhirmunskyi' gen. nov., isolated from a red alga.</title>
        <authorList>
            <person name="Nedashkovskaya O.I."/>
            <person name="Otstavnykh N.Y."/>
            <person name="Bystritskaya E.P."/>
            <person name="Balabanova L.A."/>
            <person name="Isaeva M.P."/>
        </authorList>
    </citation>
    <scope>NUCLEOTIDE SEQUENCE</scope>
    <source>
        <strain evidence="1">KCTC 52189</strain>
    </source>
</reference>
<gene>
    <name evidence="1" type="ORF">NO357_16410</name>
</gene>
<name>A0AAE3WFK6_9RHOB</name>
<evidence type="ECO:0000313" key="2">
    <source>
        <dbReference type="Proteomes" id="UP001226762"/>
    </source>
</evidence>
<comment type="caution">
    <text evidence="1">The sequence shown here is derived from an EMBL/GenBank/DDBJ whole genome shotgun (WGS) entry which is preliminary data.</text>
</comment>
<dbReference type="Proteomes" id="UP001226762">
    <property type="component" value="Unassembled WGS sequence"/>
</dbReference>
<sequence>MPAAGPTSSKPREPEAKIAAPVRRFFAEHPDDALQVLVVLDVPQPDLSFLVSPSAESDSTDVSQARKEAAEQSVADLLERHGGALIRRLPNASSLLAAVDRSTLDALAESPDVAEIVANETLR</sequence>
<dbReference type="RefSeq" id="WP_306736774.1">
    <property type="nucleotide sequence ID" value="NZ_JANHAX010000005.1"/>
</dbReference>
<accession>A0AAE3WFK6</accession>
<dbReference type="EMBL" id="JANHAX010000005">
    <property type="protein sequence ID" value="MDQ2091485.1"/>
    <property type="molecule type" value="Genomic_DNA"/>
</dbReference>
<reference evidence="1" key="1">
    <citation type="submission" date="2022-07" db="EMBL/GenBank/DDBJ databases">
        <authorList>
            <person name="Otstavnykh N."/>
            <person name="Isaeva M."/>
            <person name="Bystritskaya E."/>
        </authorList>
    </citation>
    <scope>NUCLEOTIDE SEQUENCE</scope>
    <source>
        <strain evidence="1">KCTC 52189</strain>
    </source>
</reference>